<reference evidence="2" key="1">
    <citation type="submission" date="2020-10" db="EMBL/GenBank/DDBJ databases">
        <title>Catharus ustulatus (Swainson's thrush) genome, bCatUst1, primary haplotype v2.</title>
        <authorList>
            <person name="Delmore K."/>
            <person name="Vafadar M."/>
            <person name="Formenti G."/>
            <person name="Chow W."/>
            <person name="Pelan S."/>
            <person name="Howe K."/>
            <person name="Rhie A."/>
            <person name="Mountcastle J."/>
            <person name="Haase B."/>
            <person name="Fedrigo O."/>
            <person name="Jarvis E.D."/>
        </authorList>
    </citation>
    <scope>NUCLEOTIDE SEQUENCE [LARGE SCALE GENOMIC DNA]</scope>
</reference>
<protein>
    <submittedName>
        <fullName evidence="2">Uncharacterized protein</fullName>
    </submittedName>
</protein>
<reference evidence="2" key="2">
    <citation type="submission" date="2025-08" db="UniProtKB">
        <authorList>
            <consortium name="Ensembl"/>
        </authorList>
    </citation>
    <scope>IDENTIFICATION</scope>
</reference>
<evidence type="ECO:0000313" key="3">
    <source>
        <dbReference type="Proteomes" id="UP000694563"/>
    </source>
</evidence>
<dbReference type="Ensembl" id="ENSCUST00005028000.1">
    <property type="protein sequence ID" value="ENSCUSP00005027059.1"/>
    <property type="gene ID" value="ENSCUSG00005016711.1"/>
</dbReference>
<organism evidence="2 3">
    <name type="scientific">Catharus ustulatus</name>
    <name type="common">Russet-backed thrush</name>
    <name type="synonym">Hylocichla ustulatus</name>
    <dbReference type="NCBI Taxonomy" id="91951"/>
    <lineage>
        <taxon>Eukaryota</taxon>
        <taxon>Metazoa</taxon>
        <taxon>Chordata</taxon>
        <taxon>Craniata</taxon>
        <taxon>Vertebrata</taxon>
        <taxon>Euteleostomi</taxon>
        <taxon>Archelosauria</taxon>
        <taxon>Archosauria</taxon>
        <taxon>Dinosauria</taxon>
        <taxon>Saurischia</taxon>
        <taxon>Theropoda</taxon>
        <taxon>Coelurosauria</taxon>
        <taxon>Aves</taxon>
        <taxon>Neognathae</taxon>
        <taxon>Neoaves</taxon>
        <taxon>Telluraves</taxon>
        <taxon>Australaves</taxon>
        <taxon>Passeriformes</taxon>
        <taxon>Turdidae</taxon>
        <taxon>Catharus</taxon>
    </lineage>
</organism>
<keyword evidence="1" id="KW-0472">Membrane</keyword>
<proteinExistence type="predicted"/>
<feature type="transmembrane region" description="Helical" evidence="1">
    <location>
        <begin position="98"/>
        <end position="122"/>
    </location>
</feature>
<evidence type="ECO:0000256" key="1">
    <source>
        <dbReference type="SAM" id="Phobius"/>
    </source>
</evidence>
<accession>A0A8C3V983</accession>
<keyword evidence="1" id="KW-1133">Transmembrane helix</keyword>
<keyword evidence="3" id="KW-1185">Reference proteome</keyword>
<keyword evidence="1" id="KW-0812">Transmembrane</keyword>
<dbReference type="Proteomes" id="UP000694563">
    <property type="component" value="Chromosome 18"/>
</dbReference>
<sequence>MRWHPTTGNCWPGSGCCCSAAGPGWSAHQRRWSCRQPPIPLSHGSDRSPRSDTPGWLYPWTVGATVGWPARDESSAGSERALCPTQPLSALKMEKRRLVFLVWFCCLLQRAVFLFLSSPLFLSLSPFEDREIKSNTF</sequence>
<reference evidence="2" key="3">
    <citation type="submission" date="2025-09" db="UniProtKB">
        <authorList>
            <consortium name="Ensembl"/>
        </authorList>
    </citation>
    <scope>IDENTIFICATION</scope>
</reference>
<dbReference type="AlphaFoldDB" id="A0A8C3V983"/>
<name>A0A8C3V983_CATUS</name>
<evidence type="ECO:0000313" key="2">
    <source>
        <dbReference type="Ensembl" id="ENSCUSP00005027059.1"/>
    </source>
</evidence>